<dbReference type="Pfam" id="PF07690">
    <property type="entry name" value="MFS_1"/>
    <property type="match status" value="1"/>
</dbReference>
<keyword evidence="7 8" id="KW-0472">Membrane</keyword>
<keyword evidence="3" id="KW-1003">Cell membrane</keyword>
<evidence type="ECO:0000313" key="9">
    <source>
        <dbReference type="EMBL" id="BFD45631.1"/>
    </source>
</evidence>
<feature type="transmembrane region" description="Helical" evidence="8">
    <location>
        <begin position="21"/>
        <end position="44"/>
    </location>
</feature>
<evidence type="ECO:0000256" key="8">
    <source>
        <dbReference type="SAM" id="Phobius"/>
    </source>
</evidence>
<evidence type="ECO:0000256" key="4">
    <source>
        <dbReference type="ARBA" id="ARBA00022692"/>
    </source>
</evidence>
<dbReference type="EMBL" id="AP029170">
    <property type="protein sequence ID" value="BFD45631.1"/>
    <property type="molecule type" value="Genomic_DNA"/>
</dbReference>
<evidence type="ECO:0000256" key="7">
    <source>
        <dbReference type="ARBA" id="ARBA00023136"/>
    </source>
</evidence>
<keyword evidence="2" id="KW-0813">Transport</keyword>
<dbReference type="PANTHER" id="PTHR43528:SF1">
    <property type="entry name" value="ALPHA-KETOGLUTARATE PERMEASE"/>
    <property type="match status" value="1"/>
</dbReference>
<name>A0AAT9G739_9RICK</name>
<evidence type="ECO:0000256" key="3">
    <source>
        <dbReference type="ARBA" id="ARBA00022475"/>
    </source>
</evidence>
<feature type="transmembrane region" description="Helical" evidence="8">
    <location>
        <begin position="277"/>
        <end position="297"/>
    </location>
</feature>
<reference evidence="9" key="1">
    <citation type="submission" date="2024-01" db="EMBL/GenBank/DDBJ databases">
        <title>Sequencing the genomes of a sandfly, Sergentomyia squamirostris, and its two endosymbionts.</title>
        <authorList>
            <person name="Itokawa K."/>
            <person name="Sanjoba C."/>
        </authorList>
    </citation>
    <scope>NUCLEOTIDE SEQUENCE</scope>
    <source>
        <strain evidence="9">RiSSQ</strain>
    </source>
</reference>
<dbReference type="InterPro" id="IPR036259">
    <property type="entry name" value="MFS_trans_sf"/>
</dbReference>
<accession>A0AAT9G739</accession>
<dbReference type="GO" id="GO:0015293">
    <property type="term" value="F:symporter activity"/>
    <property type="evidence" value="ECO:0007669"/>
    <property type="project" value="UniProtKB-KW"/>
</dbReference>
<dbReference type="InterPro" id="IPR051084">
    <property type="entry name" value="H+-coupled_symporters"/>
</dbReference>
<feature type="transmembrane region" description="Helical" evidence="8">
    <location>
        <begin position="185"/>
        <end position="204"/>
    </location>
</feature>
<sequence>MGEVVGAKLYLTESINPPIQYPAVSSILVFTTLGGVAALGIASLVTSYGFNWRIAFWMGAGVALIGTAARRSLRETPEFADAKRQLKKTFEQPSNVGSIDLKKLENNPIWQEKVNKTTILALFLMECMCPVYFYFTYIYCGNMLKTSCGYSAEQIIHQNFIVSIFGLLTSLILAYLSYRIYPLKIVKTLLLIFGVFVLACPYLLNNVNSSFDVFLVQLFVTLFVPTGPDLGWSIYYKHFPVFKRFSCASLPFAISRSLMYVVTSFSVVYLTEYWHHWGIMIILLPVCIGFAFGLFHFEKLEKEAGNYPQKPYVKV</sequence>
<dbReference type="Gene3D" id="1.20.1250.20">
    <property type="entry name" value="MFS general substrate transporter like domains"/>
    <property type="match status" value="1"/>
</dbReference>
<feature type="transmembrane region" description="Helical" evidence="8">
    <location>
        <begin position="159"/>
        <end position="178"/>
    </location>
</feature>
<evidence type="ECO:0000256" key="1">
    <source>
        <dbReference type="ARBA" id="ARBA00004429"/>
    </source>
</evidence>
<keyword evidence="6 8" id="KW-1133">Transmembrane helix</keyword>
<dbReference type="InterPro" id="IPR011701">
    <property type="entry name" value="MFS"/>
</dbReference>
<dbReference type="AlphaFoldDB" id="A0AAT9G739"/>
<protein>
    <recommendedName>
        <fullName evidence="10">Proline/betaine transporter</fullName>
    </recommendedName>
</protein>
<feature type="transmembrane region" description="Helical" evidence="8">
    <location>
        <begin position="119"/>
        <end position="139"/>
    </location>
</feature>
<feature type="transmembrane region" description="Helical" evidence="8">
    <location>
        <begin position="248"/>
        <end position="271"/>
    </location>
</feature>
<evidence type="ECO:0000256" key="2">
    <source>
        <dbReference type="ARBA" id="ARBA00022448"/>
    </source>
</evidence>
<proteinExistence type="predicted"/>
<dbReference type="PANTHER" id="PTHR43528">
    <property type="entry name" value="ALPHA-KETOGLUTARATE PERMEASE"/>
    <property type="match status" value="1"/>
</dbReference>
<dbReference type="SUPFAM" id="SSF103473">
    <property type="entry name" value="MFS general substrate transporter"/>
    <property type="match status" value="1"/>
</dbReference>
<keyword evidence="4 8" id="KW-0812">Transmembrane</keyword>
<evidence type="ECO:0008006" key="10">
    <source>
        <dbReference type="Google" id="ProtNLM"/>
    </source>
</evidence>
<gene>
    <name evidence="9" type="ORF">DMENIID0002_02770</name>
</gene>
<evidence type="ECO:0000256" key="6">
    <source>
        <dbReference type="ARBA" id="ARBA00022989"/>
    </source>
</evidence>
<dbReference type="GO" id="GO:0005886">
    <property type="term" value="C:plasma membrane"/>
    <property type="evidence" value="ECO:0007669"/>
    <property type="project" value="UniProtKB-SubCell"/>
</dbReference>
<organism evidence="9">
    <name type="scientific">Candidatus Tisiphia endosymbiont of Sergentomyia squamirostris</name>
    <dbReference type="NCBI Taxonomy" id="3113639"/>
    <lineage>
        <taxon>Bacteria</taxon>
        <taxon>Pseudomonadati</taxon>
        <taxon>Pseudomonadota</taxon>
        <taxon>Alphaproteobacteria</taxon>
        <taxon>Rickettsiales</taxon>
        <taxon>Rickettsiaceae</taxon>
        <taxon>Rickettsieae</taxon>
        <taxon>Candidatus Tisiphia</taxon>
    </lineage>
</organism>
<evidence type="ECO:0000256" key="5">
    <source>
        <dbReference type="ARBA" id="ARBA00022847"/>
    </source>
</evidence>
<keyword evidence="5" id="KW-0769">Symport</keyword>
<comment type="subcellular location">
    <subcellularLocation>
        <location evidence="1">Cell inner membrane</location>
        <topology evidence="1">Multi-pass membrane protein</topology>
    </subcellularLocation>
</comment>
<feature type="transmembrane region" description="Helical" evidence="8">
    <location>
        <begin position="216"/>
        <end position="236"/>
    </location>
</feature>